<dbReference type="SUPFAM" id="SSF53474">
    <property type="entry name" value="alpha/beta-Hydrolases"/>
    <property type="match status" value="1"/>
</dbReference>
<feature type="region of interest" description="Disordered" evidence="6">
    <location>
        <begin position="147"/>
        <end position="190"/>
    </location>
</feature>
<evidence type="ECO:0000256" key="3">
    <source>
        <dbReference type="ARBA" id="ARBA00022692"/>
    </source>
</evidence>
<dbReference type="InterPro" id="IPR007941">
    <property type="entry name" value="DUF726"/>
</dbReference>
<feature type="region of interest" description="Disordered" evidence="6">
    <location>
        <begin position="1"/>
        <end position="58"/>
    </location>
</feature>
<dbReference type="PANTHER" id="PTHR17920:SF22">
    <property type="entry name" value="DUF726 DOMAIN PROTEIN (AFU_ORTHOLOGUE AFUA_2G12860)"/>
    <property type="match status" value="1"/>
</dbReference>
<feature type="region of interest" description="Disordered" evidence="6">
    <location>
        <begin position="274"/>
        <end position="302"/>
    </location>
</feature>
<feature type="region of interest" description="Disordered" evidence="6">
    <location>
        <begin position="807"/>
        <end position="908"/>
    </location>
</feature>
<dbReference type="EMBL" id="JAQQWK010000006">
    <property type="protein sequence ID" value="KAK8039790.1"/>
    <property type="molecule type" value="Genomic_DNA"/>
</dbReference>
<evidence type="ECO:0000313" key="7">
    <source>
        <dbReference type="EMBL" id="KAK8039790.1"/>
    </source>
</evidence>
<organism evidence="7 8">
    <name type="scientific">Apiospora rasikravindrae</name>
    <dbReference type="NCBI Taxonomy" id="990691"/>
    <lineage>
        <taxon>Eukaryota</taxon>
        <taxon>Fungi</taxon>
        <taxon>Dikarya</taxon>
        <taxon>Ascomycota</taxon>
        <taxon>Pezizomycotina</taxon>
        <taxon>Sordariomycetes</taxon>
        <taxon>Xylariomycetidae</taxon>
        <taxon>Amphisphaeriales</taxon>
        <taxon>Apiosporaceae</taxon>
        <taxon>Apiospora</taxon>
    </lineage>
</organism>
<keyword evidence="5" id="KW-0472">Membrane</keyword>
<feature type="compositionally biased region" description="Gly residues" evidence="6">
    <location>
        <begin position="899"/>
        <end position="908"/>
    </location>
</feature>
<feature type="compositionally biased region" description="Low complexity" evidence="6">
    <location>
        <begin position="1"/>
        <end position="15"/>
    </location>
</feature>
<comment type="subcellular location">
    <subcellularLocation>
        <location evidence="1">Membrane</location>
        <topology evidence="1">Multi-pass membrane protein</topology>
    </subcellularLocation>
</comment>
<evidence type="ECO:0000256" key="4">
    <source>
        <dbReference type="ARBA" id="ARBA00022989"/>
    </source>
</evidence>
<comment type="similarity">
    <text evidence="2">Belongs to the TMCO4 family.</text>
</comment>
<evidence type="ECO:0000313" key="8">
    <source>
        <dbReference type="Proteomes" id="UP001444661"/>
    </source>
</evidence>
<dbReference type="PANTHER" id="PTHR17920">
    <property type="entry name" value="TRANSMEMBRANE AND COILED-COIL DOMAIN-CONTAINING PROTEIN 4 TMCO4"/>
    <property type="match status" value="1"/>
</dbReference>
<evidence type="ECO:0000256" key="2">
    <source>
        <dbReference type="ARBA" id="ARBA00009824"/>
    </source>
</evidence>
<evidence type="ECO:0000256" key="5">
    <source>
        <dbReference type="ARBA" id="ARBA00023136"/>
    </source>
</evidence>
<comment type="caution">
    <text evidence="7">The sequence shown here is derived from an EMBL/GenBank/DDBJ whole genome shotgun (WGS) entry which is preliminary data.</text>
</comment>
<name>A0ABR1SZN8_9PEZI</name>
<gene>
    <name evidence="7" type="ORF">PG993_008201</name>
</gene>
<keyword evidence="8" id="KW-1185">Reference proteome</keyword>
<feature type="compositionally biased region" description="Gly residues" evidence="6">
    <location>
        <begin position="34"/>
        <end position="52"/>
    </location>
</feature>
<feature type="compositionally biased region" description="Basic and acidic residues" evidence="6">
    <location>
        <begin position="149"/>
        <end position="183"/>
    </location>
</feature>
<feature type="compositionally biased region" description="Low complexity" evidence="6">
    <location>
        <begin position="293"/>
        <end position="302"/>
    </location>
</feature>
<dbReference type="InterPro" id="IPR029058">
    <property type="entry name" value="AB_hydrolase_fold"/>
</dbReference>
<keyword evidence="3" id="KW-0812">Transmembrane</keyword>
<proteinExistence type="inferred from homology"/>
<accession>A0ABR1SZN8</accession>
<feature type="compositionally biased region" description="Low complexity" evidence="6">
    <location>
        <begin position="852"/>
        <end position="886"/>
    </location>
</feature>
<dbReference type="Proteomes" id="UP001444661">
    <property type="component" value="Unassembled WGS sequence"/>
</dbReference>
<reference evidence="7 8" key="1">
    <citation type="submission" date="2023-01" db="EMBL/GenBank/DDBJ databases">
        <title>Analysis of 21 Apiospora genomes using comparative genomics revels a genus with tremendous synthesis potential of carbohydrate active enzymes and secondary metabolites.</title>
        <authorList>
            <person name="Sorensen T."/>
        </authorList>
    </citation>
    <scope>NUCLEOTIDE SEQUENCE [LARGE SCALE GENOMIC DNA]</scope>
    <source>
        <strain evidence="7 8">CBS 33761</strain>
    </source>
</reference>
<evidence type="ECO:0008006" key="9">
    <source>
        <dbReference type="Google" id="ProtNLM"/>
    </source>
</evidence>
<keyword evidence="4" id="KW-1133">Transmembrane helix</keyword>
<protein>
    <recommendedName>
        <fullName evidence="9">DUF726 domain-containing protein</fullName>
    </recommendedName>
</protein>
<dbReference type="Pfam" id="PF05277">
    <property type="entry name" value="DUF726"/>
    <property type="match status" value="1"/>
</dbReference>
<evidence type="ECO:0000256" key="6">
    <source>
        <dbReference type="SAM" id="MobiDB-lite"/>
    </source>
</evidence>
<sequence>MDLSSSPGSSADEASVNNDNPTPRTKTKEMGRRGNTGGAGAGGGPGGPGGGRGPPPTKRFDLDLSAMLNNDQRQQLQQLIFAIMDTMQRNLRDVFDTMGTGTTATTATRPGEPLDGIQTPAVTWAIIPNPRSAKYAHLFGLEPLLPTAENKDDEKETDEKDKDKESKDVKEKEKPKPRKEPPKPELVPPAPIIPPALIALASQSEGGVLAIPKSIEEATAMIKRDEVDVITSSMVELKRDALTHIGKWRSNILRRMGDITIKNGGNGGNVVSQGLQHAPGNASSRRGGGAAGRGRPARPSGGVVSAADGESNAAFARLYPAFPTQLSELPKEKRACILHSLLLLLLGLENYYTYSRILLFYLATSLNVPVSVLAQDESRVAQALAQIIKNVTPEEIAQKRAEEGRTSRRHKGAASAAAQLAAHTGTLSAPLIAAGIGTVFGGLGLGPSAAAGLLGTMAESTIAVGNLFGLYGARATSKMETYLKDVQDFALLPLRGALHREYIDPKDLLPDDRRMRMTLGISGWLMEKEDVTKAWRALGHQNEVYALRWEIEALTKLGVSLESALGSVSWTMAKKEMAKRTVFDSLKNSLWPSDLVKISKIIDNPWTVGMVRAEKVGGILADAIINKLQGERAITLVGYSLGARIIYNCLMQLSEKRAFGVVENVVLMGAPCPTEVRVWAAMKSVVAGRLVNVYSNNDYMLGFMYRTSSWQYGVAGLQKIQGLNGVENFDVSEIVVSHRRYQHMVSTVLQKLGWEDIDRNEVAKEDAALMQLVAEETEMDRVRGWVKTPASLNGPLTAESLVHGVADLDLNHPPHPQRNGRATGGKSTPVVAVPAPVPAPVHVPKRGKSPAKKTLPAAAPPIRVSSAAALAGGQPAAPVPSAASSSQRKENQQEEAGPKAGGGARQDK</sequence>
<evidence type="ECO:0000256" key="1">
    <source>
        <dbReference type="ARBA" id="ARBA00004141"/>
    </source>
</evidence>